<reference evidence="3" key="1">
    <citation type="journal article" date="2021" name="Proc. Natl. Acad. Sci. U.S.A.">
        <title>Global biogeography of chemosynthetic symbionts reveals both localized and globally distributed symbiont groups. .</title>
        <authorList>
            <person name="Osvatic J.T."/>
            <person name="Wilkins L.G.E."/>
            <person name="Leibrecht L."/>
            <person name="Leray M."/>
            <person name="Zauner S."/>
            <person name="Polzin J."/>
            <person name="Camacho Y."/>
            <person name="Gros O."/>
            <person name="van Gils J.A."/>
            <person name="Eisen J.A."/>
            <person name="Petersen J.M."/>
            <person name="Yuen B."/>
        </authorList>
    </citation>
    <scope>NUCLEOTIDE SEQUENCE</scope>
    <source>
        <strain evidence="3">MAGclacostrist064TRANS</strain>
    </source>
</reference>
<dbReference type="AlphaFoldDB" id="A0A9E4K9L8"/>
<feature type="domain" description="Thymidylate synthase/dCMP hydroxymethylase" evidence="2">
    <location>
        <begin position="55"/>
        <end position="224"/>
    </location>
</feature>
<dbReference type="EMBL" id="JAEPCM010000016">
    <property type="protein sequence ID" value="MCG7944966.1"/>
    <property type="molecule type" value="Genomic_DNA"/>
</dbReference>
<comment type="caution">
    <text evidence="3">The sequence shown here is derived from an EMBL/GenBank/DDBJ whole genome shotgun (WGS) entry which is preliminary data.</text>
</comment>
<protein>
    <submittedName>
        <fullName evidence="3">Thymidylate synthase</fullName>
    </submittedName>
</protein>
<evidence type="ECO:0000313" key="3">
    <source>
        <dbReference type="EMBL" id="MCG7944966.1"/>
    </source>
</evidence>
<evidence type="ECO:0000313" key="4">
    <source>
        <dbReference type="Proteomes" id="UP000886667"/>
    </source>
</evidence>
<evidence type="ECO:0000259" key="2">
    <source>
        <dbReference type="Pfam" id="PF00303"/>
    </source>
</evidence>
<organism evidence="3 4">
    <name type="scientific">Candidatus Thiodiazotropha taylori</name>
    <dbReference type="NCBI Taxonomy" id="2792791"/>
    <lineage>
        <taxon>Bacteria</taxon>
        <taxon>Pseudomonadati</taxon>
        <taxon>Pseudomonadota</taxon>
        <taxon>Gammaproteobacteria</taxon>
        <taxon>Chromatiales</taxon>
        <taxon>Sedimenticolaceae</taxon>
        <taxon>Candidatus Thiodiazotropha</taxon>
    </lineage>
</organism>
<keyword evidence="1" id="KW-0808">Transferase</keyword>
<evidence type="ECO:0000256" key="1">
    <source>
        <dbReference type="ARBA" id="ARBA00022679"/>
    </source>
</evidence>
<dbReference type="GO" id="GO:0016740">
    <property type="term" value="F:transferase activity"/>
    <property type="evidence" value="ECO:0007669"/>
    <property type="project" value="UniProtKB-KW"/>
</dbReference>
<name>A0A9E4K9L8_9GAMM</name>
<dbReference type="Gene3D" id="3.30.572.10">
    <property type="entry name" value="Thymidylate synthase/dCMP hydroxymethylase domain"/>
    <property type="match status" value="1"/>
</dbReference>
<dbReference type="InterPro" id="IPR036926">
    <property type="entry name" value="Thymidate_synth/dCMP_Mease_sf"/>
</dbReference>
<dbReference type="SUPFAM" id="SSF55831">
    <property type="entry name" value="Thymidylate synthase/dCMP hydroxymethylase"/>
    <property type="match status" value="1"/>
</dbReference>
<proteinExistence type="predicted"/>
<gene>
    <name evidence="3" type="ORF">JAZ07_01315</name>
</gene>
<dbReference type="InterPro" id="IPR023451">
    <property type="entry name" value="Thymidate_synth/dCMP_Mease_dom"/>
</dbReference>
<dbReference type="Proteomes" id="UP000886667">
    <property type="component" value="Unassembled WGS sequence"/>
</dbReference>
<accession>A0A9E4K9L8</accession>
<sequence length="249" mass="29499">MKLNSCSDIRKYFIGELEDECFTIDRFGQKTIELMPASFIADDEAIFGTPNKQYIEEEILWYESKSTNIADIKGTIADAPQAWQMTANIHGEINSNYGQLVFSSKYHNQFNRALTELIHNPDSRRAQMVYNRPSIWVEYDEYGKNDFICTNAQTFYIRDGRLDMIVQMRSNDVWAGYRNDRAWAEYLQLKMLKELQNRMIDVEQGFIFWQVMNLHVYSRNFWMVDAYGKHGRNMTKKEYTELNPDSKYL</sequence>
<dbReference type="Pfam" id="PF00303">
    <property type="entry name" value="Thymidylat_synt"/>
    <property type="match status" value="1"/>
</dbReference>